<dbReference type="Proteomes" id="UP000681425">
    <property type="component" value="Chromosome"/>
</dbReference>
<organism evidence="1 2">
    <name type="scientific">Sphingobium phenoxybenzoativorans</name>
    <dbReference type="NCBI Taxonomy" id="1592790"/>
    <lineage>
        <taxon>Bacteria</taxon>
        <taxon>Pseudomonadati</taxon>
        <taxon>Pseudomonadota</taxon>
        <taxon>Alphaproteobacteria</taxon>
        <taxon>Sphingomonadales</taxon>
        <taxon>Sphingomonadaceae</taxon>
        <taxon>Sphingobium</taxon>
    </lineage>
</organism>
<dbReference type="RefSeq" id="WP_212607951.1">
    <property type="nucleotide sequence ID" value="NZ_CP073910.1"/>
</dbReference>
<sequence length="560" mass="59922">MSYYNRHELERNTRATAEEVNAELIKVKAAFDQVQAAMEALSIGAGLPSFTWIAYADSIDGTANFTTGEPGNREYIGIATNKTIPIESTSPDDYTWSHYKGGIDGTDGVDGDSFYVWIAYADKIDGTVNFTTGAPGGRHFIGIAANKLTPTESTNPADYQWSQYSGPPNFGLVATAGAAVAGNRIIKTSGAYTWGESVYSSESYAAGAFVSFRPELDDQMMIGLNTDPATDASYTSIDYAIYIQVGHTFRVYESGVSVHGPVAFTAGDTFAVQYDNNNVYYSRNGIIFYQHATTPNLQLFLDSSMVGQGTNATIISFSAGGRIGPAGDDGPPLLGFYQDSSPGAGAFVNQTWYRPSYKEWFVWNGSSWVRLLGDVSALSIITDAYISTLHANKILTNTITANKFLTDAGVDRAAVVPGSLNAGSIGTYAGTYTLNRKSNPGDPPNEGAICYTATITATDFADAIFINWGGTFSGLNSACNIYLQVSVNGGGWTTYDDPKVTTNLVAGFYNLSLEFQGHTAGTTIQARIYVQNGSSTSAGNGQEITITDGFAKVRRFFAKS</sequence>
<dbReference type="AlphaFoldDB" id="A0A975K381"/>
<proteinExistence type="predicted"/>
<dbReference type="KEGG" id="spph:KFK14_12955"/>
<reference evidence="1" key="1">
    <citation type="submission" date="2021-04" db="EMBL/GenBank/DDBJ databases">
        <title>Isolation of p-tert-butylphenol degrading bacteria Sphingobium phenoxybenzoativorans Tas13 from active sludge.</title>
        <authorList>
            <person name="Li Y."/>
        </authorList>
    </citation>
    <scope>NUCLEOTIDE SEQUENCE</scope>
    <source>
        <strain evidence="1">Tas13</strain>
    </source>
</reference>
<name>A0A975K381_9SPHN</name>
<evidence type="ECO:0000313" key="1">
    <source>
        <dbReference type="EMBL" id="QUT04056.1"/>
    </source>
</evidence>
<gene>
    <name evidence="1" type="ORF">KFK14_12955</name>
</gene>
<dbReference type="EMBL" id="CP073910">
    <property type="protein sequence ID" value="QUT04056.1"/>
    <property type="molecule type" value="Genomic_DNA"/>
</dbReference>
<evidence type="ECO:0000313" key="2">
    <source>
        <dbReference type="Proteomes" id="UP000681425"/>
    </source>
</evidence>
<keyword evidence="2" id="KW-1185">Reference proteome</keyword>
<protein>
    <submittedName>
        <fullName evidence="1">Uncharacterized protein</fullName>
    </submittedName>
</protein>
<accession>A0A975K381</accession>